<dbReference type="SUPFAM" id="SSF110857">
    <property type="entry name" value="Gamma-glutamyl cyclotransferase-like"/>
    <property type="match status" value="1"/>
</dbReference>
<protein>
    <submittedName>
        <fullName evidence="2">Gamma-glutamylcyclotransferase</fullName>
    </submittedName>
</protein>
<gene>
    <name evidence="2" type="ORF">KDU71_16160</name>
</gene>
<dbReference type="InterPro" id="IPR036568">
    <property type="entry name" value="GGCT-like_sf"/>
</dbReference>
<dbReference type="Proteomes" id="UP000679220">
    <property type="component" value="Unassembled WGS sequence"/>
</dbReference>
<proteinExistence type="predicted"/>
<comment type="caution">
    <text evidence="2">The sequence shown here is derived from an EMBL/GenBank/DDBJ whole genome shotgun (WGS) entry which is preliminary data.</text>
</comment>
<reference evidence="2" key="2">
    <citation type="submission" date="2021-04" db="EMBL/GenBank/DDBJ databases">
        <authorList>
            <person name="Zhang T."/>
            <person name="Zhang Y."/>
            <person name="Lu D."/>
            <person name="Zuo D."/>
            <person name="Du Z."/>
        </authorList>
    </citation>
    <scope>NUCLEOTIDE SEQUENCE</scope>
    <source>
        <strain evidence="2">JR1</strain>
    </source>
</reference>
<organism evidence="2 3">
    <name type="scientific">Carboxylicivirga sediminis</name>
    <dbReference type="NCBI Taxonomy" id="2006564"/>
    <lineage>
        <taxon>Bacteria</taxon>
        <taxon>Pseudomonadati</taxon>
        <taxon>Bacteroidota</taxon>
        <taxon>Bacteroidia</taxon>
        <taxon>Marinilabiliales</taxon>
        <taxon>Marinilabiliaceae</taxon>
        <taxon>Carboxylicivirga</taxon>
    </lineage>
</organism>
<evidence type="ECO:0000313" key="3">
    <source>
        <dbReference type="Proteomes" id="UP000679220"/>
    </source>
</evidence>
<feature type="domain" description="Gamma-glutamylcyclotransferase AIG2-like" evidence="1">
    <location>
        <begin position="9"/>
        <end position="133"/>
    </location>
</feature>
<keyword evidence="3" id="KW-1185">Reference proteome</keyword>
<evidence type="ECO:0000313" key="2">
    <source>
        <dbReference type="EMBL" id="MBR8537106.1"/>
    </source>
</evidence>
<dbReference type="EMBL" id="JAGTAR010000027">
    <property type="protein sequence ID" value="MBR8537106.1"/>
    <property type="molecule type" value="Genomic_DNA"/>
</dbReference>
<dbReference type="AlphaFoldDB" id="A0A941IXR9"/>
<dbReference type="InterPro" id="IPR009288">
    <property type="entry name" value="AIG2-like_dom"/>
</dbReference>
<evidence type="ECO:0000259" key="1">
    <source>
        <dbReference type="Pfam" id="PF06094"/>
    </source>
</evidence>
<dbReference type="Pfam" id="PF06094">
    <property type="entry name" value="GGACT"/>
    <property type="match status" value="1"/>
</dbReference>
<accession>A0A941IXR9</accession>
<sequence>MSPNNGHYLFVYGTLLNNSDHPMATYLNQQAKFITSGFLVGKLYKVDDYPGAIVTQQIDERVYGQIYSLLSEEQVLNELDKYEETGVDFSEPCEYIREVVEVFDDFGMVFNCWVYLYNWPVDDLVHIPSGNYRAYLTQTS</sequence>
<dbReference type="Gene3D" id="3.10.490.10">
    <property type="entry name" value="Gamma-glutamyl cyclotransferase-like"/>
    <property type="match status" value="1"/>
</dbReference>
<dbReference type="RefSeq" id="WP_212192131.1">
    <property type="nucleotide sequence ID" value="NZ_JAGTAR010000027.1"/>
</dbReference>
<dbReference type="InterPro" id="IPR013024">
    <property type="entry name" value="GGCT-like"/>
</dbReference>
<name>A0A941IXR9_9BACT</name>
<dbReference type="CDD" id="cd06661">
    <property type="entry name" value="GGCT_like"/>
    <property type="match status" value="1"/>
</dbReference>
<reference evidence="2" key="1">
    <citation type="journal article" date="2018" name="Int. J. Syst. Evol. Microbiol.">
        <title>Carboxylicivirga sediminis sp. nov., isolated from coastal sediment.</title>
        <authorList>
            <person name="Wang F.Q."/>
            <person name="Ren L.H."/>
            <person name="Zou R.J."/>
            <person name="Sun Y.Z."/>
            <person name="Liu X.J."/>
            <person name="Jiang F."/>
            <person name="Liu L.J."/>
        </authorList>
    </citation>
    <scope>NUCLEOTIDE SEQUENCE</scope>
    <source>
        <strain evidence="2">JR1</strain>
    </source>
</reference>